<feature type="region of interest" description="Disordered" evidence="1">
    <location>
        <begin position="59"/>
        <end position="87"/>
    </location>
</feature>
<sequence length="149" mass="16305">MKRGESVEEEDSGETEVADDLENAPEVTQGSNLAPTNQPLVSQSDPSILKIMEQMATIMGQPSQAAAPRDNSKAPAFKTTSMKAPDSFDGTQANKLRGFIQSSQLIFHNDPANFFSDRKKVLYSTSFLTGRAGKWIEPYLSSIFNEDPS</sequence>
<reference evidence="2" key="1">
    <citation type="submission" date="2021-03" db="EMBL/GenBank/DDBJ databases">
        <title>Draft genome sequence of rust myrtle Austropuccinia psidii MF-1, a brazilian biotype.</title>
        <authorList>
            <person name="Quecine M.C."/>
            <person name="Pachon D.M.R."/>
            <person name="Bonatelli M.L."/>
            <person name="Correr F.H."/>
            <person name="Franceschini L.M."/>
            <person name="Leite T.F."/>
            <person name="Margarido G.R.A."/>
            <person name="Almeida C.A."/>
            <person name="Ferrarezi J.A."/>
            <person name="Labate C.A."/>
        </authorList>
    </citation>
    <scope>NUCLEOTIDE SEQUENCE</scope>
    <source>
        <strain evidence="2">MF-1</strain>
    </source>
</reference>
<evidence type="ECO:0000313" key="2">
    <source>
        <dbReference type="EMBL" id="MBW0497585.1"/>
    </source>
</evidence>
<dbReference type="EMBL" id="AVOT02014268">
    <property type="protein sequence ID" value="MBW0497585.1"/>
    <property type="molecule type" value="Genomic_DNA"/>
</dbReference>
<dbReference type="OrthoDB" id="2514324at2759"/>
<feature type="compositionally biased region" description="Polar residues" evidence="1">
    <location>
        <begin position="26"/>
        <end position="46"/>
    </location>
</feature>
<evidence type="ECO:0008006" key="4">
    <source>
        <dbReference type="Google" id="ProtNLM"/>
    </source>
</evidence>
<proteinExistence type="predicted"/>
<name>A0A9Q3DAM6_9BASI</name>
<protein>
    <recommendedName>
        <fullName evidence="4">DUF4939 domain-containing protein</fullName>
    </recommendedName>
</protein>
<comment type="caution">
    <text evidence="2">The sequence shown here is derived from an EMBL/GenBank/DDBJ whole genome shotgun (WGS) entry which is preliminary data.</text>
</comment>
<evidence type="ECO:0000313" key="3">
    <source>
        <dbReference type="Proteomes" id="UP000765509"/>
    </source>
</evidence>
<dbReference type="AlphaFoldDB" id="A0A9Q3DAM6"/>
<dbReference type="Proteomes" id="UP000765509">
    <property type="component" value="Unassembled WGS sequence"/>
</dbReference>
<evidence type="ECO:0000256" key="1">
    <source>
        <dbReference type="SAM" id="MobiDB-lite"/>
    </source>
</evidence>
<organism evidence="2 3">
    <name type="scientific">Austropuccinia psidii MF-1</name>
    <dbReference type="NCBI Taxonomy" id="1389203"/>
    <lineage>
        <taxon>Eukaryota</taxon>
        <taxon>Fungi</taxon>
        <taxon>Dikarya</taxon>
        <taxon>Basidiomycota</taxon>
        <taxon>Pucciniomycotina</taxon>
        <taxon>Pucciniomycetes</taxon>
        <taxon>Pucciniales</taxon>
        <taxon>Sphaerophragmiaceae</taxon>
        <taxon>Austropuccinia</taxon>
    </lineage>
</organism>
<accession>A0A9Q3DAM6</accession>
<keyword evidence="3" id="KW-1185">Reference proteome</keyword>
<feature type="compositionally biased region" description="Acidic residues" evidence="1">
    <location>
        <begin position="7"/>
        <end position="23"/>
    </location>
</feature>
<feature type="region of interest" description="Disordered" evidence="1">
    <location>
        <begin position="1"/>
        <end position="47"/>
    </location>
</feature>
<gene>
    <name evidence="2" type="ORF">O181_037300</name>
</gene>